<sequence>MSVNIDVTSVLEKECKGSSHVQYMPCNIEYDGEASLSTYFTKYVKEEVKDAENREEKVLHGMFRGYPLTGAVMAVPEGYTGVVLKETRPGLKSDEERTMKSICKFNEITFWNWDRKASRGDEYQQAMDWTSIADVIHDSN</sequence>
<dbReference type="PANTHER" id="PTHR47204">
    <property type="entry name" value="OS02G0168900 PROTEIN"/>
    <property type="match status" value="1"/>
</dbReference>
<dbReference type="EMBL" id="JAXCGZ010015102">
    <property type="protein sequence ID" value="KAK7071302.1"/>
    <property type="molecule type" value="Genomic_DNA"/>
</dbReference>
<proteinExistence type="predicted"/>
<dbReference type="Gene3D" id="2.40.128.680">
    <property type="match status" value="1"/>
</dbReference>
<dbReference type="CDD" id="cd09271">
    <property type="entry name" value="RNase_H2-C"/>
    <property type="match status" value="1"/>
</dbReference>
<dbReference type="PANTHER" id="PTHR47204:SF1">
    <property type="entry name" value="RIBONUCLEASE H2 SUBUNIT C"/>
    <property type="match status" value="1"/>
</dbReference>
<dbReference type="GO" id="GO:0032299">
    <property type="term" value="C:ribonuclease H2 complex"/>
    <property type="evidence" value="ECO:0007669"/>
    <property type="project" value="InterPro"/>
</dbReference>
<gene>
    <name evidence="1" type="primary">RNASEH2C</name>
    <name evidence="1" type="ORF">SK128_014614</name>
</gene>
<dbReference type="Proteomes" id="UP001381693">
    <property type="component" value="Unassembled WGS sequence"/>
</dbReference>
<evidence type="ECO:0000313" key="1">
    <source>
        <dbReference type="EMBL" id="KAK7071302.1"/>
    </source>
</evidence>
<accession>A0AAN9A673</accession>
<protein>
    <submittedName>
        <fullName evidence="1">Ribonuclease H2 subunit C</fullName>
    </submittedName>
</protein>
<organism evidence="1 2">
    <name type="scientific">Halocaridina rubra</name>
    <name type="common">Hawaiian red shrimp</name>
    <dbReference type="NCBI Taxonomy" id="373956"/>
    <lineage>
        <taxon>Eukaryota</taxon>
        <taxon>Metazoa</taxon>
        <taxon>Ecdysozoa</taxon>
        <taxon>Arthropoda</taxon>
        <taxon>Crustacea</taxon>
        <taxon>Multicrustacea</taxon>
        <taxon>Malacostraca</taxon>
        <taxon>Eumalacostraca</taxon>
        <taxon>Eucarida</taxon>
        <taxon>Decapoda</taxon>
        <taxon>Pleocyemata</taxon>
        <taxon>Caridea</taxon>
        <taxon>Atyoidea</taxon>
        <taxon>Atyidae</taxon>
        <taxon>Halocaridina</taxon>
    </lineage>
</organism>
<evidence type="ECO:0000313" key="2">
    <source>
        <dbReference type="Proteomes" id="UP001381693"/>
    </source>
</evidence>
<comment type="caution">
    <text evidence="1">The sequence shown here is derived from an EMBL/GenBank/DDBJ whole genome shotgun (WGS) entry which is preliminary data.</text>
</comment>
<dbReference type="AlphaFoldDB" id="A0AAN9A673"/>
<dbReference type="GO" id="GO:0006401">
    <property type="term" value="P:RNA catabolic process"/>
    <property type="evidence" value="ECO:0007669"/>
    <property type="project" value="InterPro"/>
</dbReference>
<dbReference type="InterPro" id="IPR013924">
    <property type="entry name" value="RNase_H2_suC"/>
</dbReference>
<reference evidence="1 2" key="1">
    <citation type="submission" date="2023-11" db="EMBL/GenBank/DDBJ databases">
        <title>Halocaridina rubra genome assembly.</title>
        <authorList>
            <person name="Smith C."/>
        </authorList>
    </citation>
    <scope>NUCLEOTIDE SEQUENCE [LARGE SCALE GENOMIC DNA]</scope>
    <source>
        <strain evidence="1">EP-1</strain>
        <tissue evidence="1">Whole</tissue>
    </source>
</reference>
<keyword evidence="2" id="KW-1185">Reference proteome</keyword>
<dbReference type="Pfam" id="PF08615">
    <property type="entry name" value="RNase_H2_suC"/>
    <property type="match status" value="1"/>
</dbReference>
<name>A0AAN9A673_HALRR</name>